<keyword evidence="1" id="KW-1133">Transmembrane helix</keyword>
<evidence type="ECO:0000313" key="3">
    <source>
        <dbReference type="Proteomes" id="UP000028875"/>
    </source>
</evidence>
<comment type="caution">
    <text evidence="2">The sequence shown here is derived from an EMBL/GenBank/DDBJ whole genome shotgun (WGS) entry which is preliminary data.</text>
</comment>
<keyword evidence="1" id="KW-0472">Membrane</keyword>
<organism evidence="2 3">
    <name type="scientific">Virgibacillus massiliensis</name>
    <dbReference type="NCBI Taxonomy" id="1462526"/>
    <lineage>
        <taxon>Bacteria</taxon>
        <taxon>Bacillati</taxon>
        <taxon>Bacillota</taxon>
        <taxon>Bacilli</taxon>
        <taxon>Bacillales</taxon>
        <taxon>Bacillaceae</taxon>
        <taxon>Virgibacillus</taxon>
    </lineage>
</organism>
<reference evidence="2 3" key="1">
    <citation type="submission" date="2014-03" db="EMBL/GenBank/DDBJ databases">
        <authorList>
            <person name="Urmite Genomes U."/>
        </authorList>
    </citation>
    <scope>NUCLEOTIDE SEQUENCE [LARGE SCALE GENOMIC DNA]</scope>
    <source>
        <strain evidence="2 3">Vm-5</strain>
    </source>
</reference>
<evidence type="ECO:0000313" key="2">
    <source>
        <dbReference type="EMBL" id="CDQ37938.1"/>
    </source>
</evidence>
<reference evidence="3" key="2">
    <citation type="submission" date="2014-05" db="EMBL/GenBank/DDBJ databases">
        <title>Draft genome sequence of Virgibacillus massiliensis Vm-5.</title>
        <authorList>
            <person name="Khelaifia S."/>
            <person name="Croce O."/>
            <person name="Lagier J.C."/>
            <person name="Raoult D."/>
        </authorList>
    </citation>
    <scope>NUCLEOTIDE SEQUENCE [LARGE SCALE GENOMIC DNA]</scope>
    <source>
        <strain evidence="3">Vm-5</strain>
    </source>
</reference>
<keyword evidence="3" id="KW-1185">Reference proteome</keyword>
<dbReference type="AlphaFoldDB" id="A0A024Q601"/>
<sequence length="94" mass="10985">MNEFVFLFICIAAFAVQYFLSTRSSAYWGAIIPVIFVSGLTWMFASNRIESTTAYIIILIVGIILLTEEWHRGRKSLQRNRKKELDKMKTYDLK</sequence>
<proteinExistence type="predicted"/>
<feature type="transmembrane region" description="Helical" evidence="1">
    <location>
        <begin position="25"/>
        <end position="45"/>
    </location>
</feature>
<name>A0A024Q601_9BACI</name>
<protein>
    <submittedName>
        <fullName evidence="2">Uncharacterized protein</fullName>
    </submittedName>
</protein>
<dbReference type="RefSeq" id="WP_021290186.1">
    <property type="nucleotide sequence ID" value="NZ_BNER01000001.1"/>
</dbReference>
<accession>A0A024Q601</accession>
<evidence type="ECO:0000256" key="1">
    <source>
        <dbReference type="SAM" id="Phobius"/>
    </source>
</evidence>
<dbReference type="OrthoDB" id="2413078at2"/>
<gene>
    <name evidence="2" type="ORF">BN990_00204</name>
</gene>
<dbReference type="Proteomes" id="UP000028875">
    <property type="component" value="Unassembled WGS sequence"/>
</dbReference>
<dbReference type="STRING" id="1462526.BN990_00204"/>
<dbReference type="EMBL" id="CCDP010000001">
    <property type="protein sequence ID" value="CDQ37938.1"/>
    <property type="molecule type" value="Genomic_DNA"/>
</dbReference>
<feature type="transmembrane region" description="Helical" evidence="1">
    <location>
        <begin position="52"/>
        <end position="71"/>
    </location>
</feature>
<keyword evidence="1" id="KW-0812">Transmembrane</keyword>
<dbReference type="eggNOG" id="ENOG5032ZN6">
    <property type="taxonomic scope" value="Bacteria"/>
</dbReference>